<comment type="caution">
    <text evidence="1">The sequence shown here is derived from an EMBL/GenBank/DDBJ whole genome shotgun (WGS) entry which is preliminary data.</text>
</comment>
<protein>
    <submittedName>
        <fullName evidence="1">DUF4192 domain-containing protein</fullName>
    </submittedName>
</protein>
<reference evidence="1" key="1">
    <citation type="submission" date="2023-02" db="EMBL/GenBank/DDBJ databases">
        <title>Georgenia sp.10Sc9-8, isolated from a soil sample collected from the Taklamakan desert.</title>
        <authorList>
            <person name="Liu S."/>
        </authorList>
    </citation>
    <scope>NUCLEOTIDE SEQUENCE</scope>
    <source>
        <strain evidence="1">10Sc9-8</strain>
    </source>
</reference>
<accession>A0ABT5TVB4</accession>
<gene>
    <name evidence="1" type="ORF">PU560_05875</name>
</gene>
<organism evidence="1 2">
    <name type="scientific">Georgenia halotolerans</name>
    <dbReference type="NCBI Taxonomy" id="3028317"/>
    <lineage>
        <taxon>Bacteria</taxon>
        <taxon>Bacillati</taxon>
        <taxon>Actinomycetota</taxon>
        <taxon>Actinomycetes</taxon>
        <taxon>Micrococcales</taxon>
        <taxon>Bogoriellaceae</taxon>
        <taxon>Georgenia</taxon>
    </lineage>
</organism>
<sequence length="371" mass="39270">PREMLAYIPYRLGFRPSWSVVLVSLQPVRRDRSRVGLVVRVDIDDLADADQGLSLARSLAGHLRADGAGDVLGVVYADLPREDLRDHGPWRRARAHLDAALPWAASVAVWAVCATGYGHVDCAEDGCCPAQGRPLAELEGTCVGAEMVLRGAGVVRDRQDLAVRPAPSGAARSVALRGARDERARLKRLGEVAARATGAVEPGRGGRLRGWRTEGAELWDRLCTVLTDGGTPPPRQLGRLVVFLTDRAVRDAVVTAAMVDPGARRTTEVLEPTAVERAFDGATAPSRAALAPVLQLLTEVAAHAPRGAAAPALGALAYLAWWLGDGARADVLAAQCVAEDPDHRLARLVQEALAAGVPPMWVDGAGDGRRG</sequence>
<proteinExistence type="predicted"/>
<evidence type="ECO:0000313" key="1">
    <source>
        <dbReference type="EMBL" id="MDD9205999.1"/>
    </source>
</evidence>
<dbReference type="EMBL" id="JARACI010000741">
    <property type="protein sequence ID" value="MDD9205999.1"/>
    <property type="molecule type" value="Genomic_DNA"/>
</dbReference>
<dbReference type="Pfam" id="PF13830">
    <property type="entry name" value="DUF4192"/>
    <property type="match status" value="1"/>
</dbReference>
<keyword evidence="2" id="KW-1185">Reference proteome</keyword>
<dbReference type="Proteomes" id="UP001165561">
    <property type="component" value="Unassembled WGS sequence"/>
</dbReference>
<dbReference type="InterPro" id="IPR025447">
    <property type="entry name" value="DUF4192"/>
</dbReference>
<evidence type="ECO:0000313" key="2">
    <source>
        <dbReference type="Proteomes" id="UP001165561"/>
    </source>
</evidence>
<name>A0ABT5TVB4_9MICO</name>
<feature type="non-terminal residue" evidence="1">
    <location>
        <position position="1"/>
    </location>
</feature>